<dbReference type="SMART" id="SM00382">
    <property type="entry name" value="AAA"/>
    <property type="match status" value="1"/>
</dbReference>
<evidence type="ECO:0000256" key="4">
    <source>
        <dbReference type="ARBA" id="ARBA00022840"/>
    </source>
</evidence>
<protein>
    <submittedName>
        <fullName evidence="6">ABC transporter ATP-binding protein</fullName>
    </submittedName>
</protein>
<keyword evidence="2" id="KW-0813">Transport</keyword>
<feature type="domain" description="ABC transporter" evidence="5">
    <location>
        <begin position="2"/>
        <end position="232"/>
    </location>
</feature>
<comment type="similarity">
    <text evidence="1">Belongs to the ABC transporter superfamily.</text>
</comment>
<evidence type="ECO:0000313" key="7">
    <source>
        <dbReference type="Proteomes" id="UP001499951"/>
    </source>
</evidence>
<organism evidence="6 7">
    <name type="scientific">Rhizomicrobium electricum</name>
    <dbReference type="NCBI Taxonomy" id="480070"/>
    <lineage>
        <taxon>Bacteria</taxon>
        <taxon>Pseudomonadati</taxon>
        <taxon>Pseudomonadota</taxon>
        <taxon>Alphaproteobacteria</taxon>
        <taxon>Micropepsales</taxon>
        <taxon>Micropepsaceae</taxon>
        <taxon>Rhizomicrobium</taxon>
    </lineage>
</organism>
<dbReference type="PANTHER" id="PTHR43335">
    <property type="entry name" value="ABC TRANSPORTER, ATP-BINDING PROTEIN"/>
    <property type="match status" value="1"/>
</dbReference>
<evidence type="ECO:0000256" key="1">
    <source>
        <dbReference type="ARBA" id="ARBA00005417"/>
    </source>
</evidence>
<dbReference type="Gene3D" id="3.40.50.300">
    <property type="entry name" value="P-loop containing nucleotide triphosphate hydrolases"/>
    <property type="match status" value="1"/>
</dbReference>
<keyword evidence="4 6" id="KW-0067">ATP-binding</keyword>
<dbReference type="InterPro" id="IPR003593">
    <property type="entry name" value="AAA+_ATPase"/>
</dbReference>
<dbReference type="Pfam" id="PF00005">
    <property type="entry name" value="ABC_tran"/>
    <property type="match status" value="1"/>
</dbReference>
<dbReference type="RefSeq" id="WP_166933092.1">
    <property type="nucleotide sequence ID" value="NZ_BAAADD010000003.1"/>
</dbReference>
<evidence type="ECO:0000256" key="3">
    <source>
        <dbReference type="ARBA" id="ARBA00022741"/>
    </source>
</evidence>
<keyword evidence="3" id="KW-0547">Nucleotide-binding</keyword>
<dbReference type="SUPFAM" id="SSF52540">
    <property type="entry name" value="P-loop containing nucleoside triphosphate hydrolases"/>
    <property type="match status" value="1"/>
</dbReference>
<reference evidence="7" key="1">
    <citation type="journal article" date="2019" name="Int. J. Syst. Evol. Microbiol.">
        <title>The Global Catalogue of Microorganisms (GCM) 10K type strain sequencing project: providing services to taxonomists for standard genome sequencing and annotation.</title>
        <authorList>
            <consortium name="The Broad Institute Genomics Platform"/>
            <consortium name="The Broad Institute Genome Sequencing Center for Infectious Disease"/>
            <person name="Wu L."/>
            <person name="Ma J."/>
        </authorList>
    </citation>
    <scope>NUCLEOTIDE SEQUENCE [LARGE SCALE GENOMIC DNA]</scope>
    <source>
        <strain evidence="7">JCM 15089</strain>
    </source>
</reference>
<evidence type="ECO:0000256" key="2">
    <source>
        <dbReference type="ARBA" id="ARBA00022448"/>
    </source>
</evidence>
<dbReference type="GO" id="GO:0005524">
    <property type="term" value="F:ATP binding"/>
    <property type="evidence" value="ECO:0007669"/>
    <property type="project" value="UniProtKB-KW"/>
</dbReference>
<gene>
    <name evidence="6" type="ORF">GCM10008942_14210</name>
</gene>
<dbReference type="Proteomes" id="UP001499951">
    <property type="component" value="Unassembled WGS sequence"/>
</dbReference>
<dbReference type="EMBL" id="BAAADD010000003">
    <property type="protein sequence ID" value="GAA0566870.1"/>
    <property type="molecule type" value="Genomic_DNA"/>
</dbReference>
<dbReference type="InterPro" id="IPR027417">
    <property type="entry name" value="P-loop_NTPase"/>
</dbReference>
<keyword evidence="7" id="KW-1185">Reference proteome</keyword>
<evidence type="ECO:0000259" key="5">
    <source>
        <dbReference type="PROSITE" id="PS50893"/>
    </source>
</evidence>
<dbReference type="PROSITE" id="PS50893">
    <property type="entry name" value="ABC_TRANSPORTER_2"/>
    <property type="match status" value="1"/>
</dbReference>
<dbReference type="CDD" id="cd03230">
    <property type="entry name" value="ABC_DR_subfamily_A"/>
    <property type="match status" value="1"/>
</dbReference>
<dbReference type="PANTHER" id="PTHR43335:SF4">
    <property type="entry name" value="ABC TRANSPORTER, ATP-BINDING PROTEIN"/>
    <property type="match status" value="1"/>
</dbReference>
<name>A0ABP3PJR2_9PROT</name>
<comment type="caution">
    <text evidence="6">The sequence shown here is derived from an EMBL/GenBank/DDBJ whole genome shotgun (WGS) entry which is preliminary data.</text>
</comment>
<evidence type="ECO:0000313" key="6">
    <source>
        <dbReference type="EMBL" id="GAA0566870.1"/>
    </source>
</evidence>
<dbReference type="InterPro" id="IPR003439">
    <property type="entry name" value="ABC_transporter-like_ATP-bd"/>
</dbReference>
<proteinExistence type="inferred from homology"/>
<sequence>MITVTDLVYEYPTTRALKGVSLHVAPQTITALVGPNGAGKTTLLRCLAALEDPYSGTVTVAGHDTRAEPRAIHALLGYLPDFCGLYDALSVRRILTYTARSRGIAPALTATAVEKAADRVGLVDRLDTKAGDLSRGLRQRLAIAQAIVHEPKVLLLDEPAAGLDPQARRDLSALLVALKTAGMTLVVSSHILAELEDYCSEMLIIEDGLIVGGKAIKVKDVERPRYFVEIAKARSDLKDFLNARAGVDVIEADEYHALFTHARSATARARLIRDLINAGFDVSAFGEATKALEAAYFSQVGAKAEIGR</sequence>
<accession>A0ABP3PJR2</accession>